<protein>
    <submittedName>
        <fullName evidence="1">Uncharacterized protein</fullName>
    </submittedName>
</protein>
<evidence type="ECO:0000313" key="1">
    <source>
        <dbReference type="EMBL" id="KAG0412886.1"/>
    </source>
</evidence>
<dbReference type="Proteomes" id="UP000805193">
    <property type="component" value="Unassembled WGS sequence"/>
</dbReference>
<keyword evidence="2" id="KW-1185">Reference proteome</keyword>
<name>A0AC60P0E9_IXOPE</name>
<sequence length="247" mass="26343">MDAAGPSRMPPKIKKQWQNLKSRSRAELTLSKKADSTTGTGRNDYRLTPLAEAVLAVVGTTSPNLLGIEGGIDTDQASTAPVSLQPATNKVVGEDCDLSYEVDMDPGVAFLEVPESDETQDYEPPDWRLDEDEAPVEPSAAAALLRREGPPPVAGGPPEAAAAVEGRPAPLGQGRQGPPRPRPVWRPSTPPEGSAAGTRAADKQFYKEILAQQQENVKLERQCLLAKLKASEEEARAARASCEAAEE</sequence>
<organism evidence="1 2">
    <name type="scientific">Ixodes persulcatus</name>
    <name type="common">Taiga tick</name>
    <dbReference type="NCBI Taxonomy" id="34615"/>
    <lineage>
        <taxon>Eukaryota</taxon>
        <taxon>Metazoa</taxon>
        <taxon>Ecdysozoa</taxon>
        <taxon>Arthropoda</taxon>
        <taxon>Chelicerata</taxon>
        <taxon>Arachnida</taxon>
        <taxon>Acari</taxon>
        <taxon>Parasitiformes</taxon>
        <taxon>Ixodida</taxon>
        <taxon>Ixodoidea</taxon>
        <taxon>Ixodidae</taxon>
        <taxon>Ixodinae</taxon>
        <taxon>Ixodes</taxon>
    </lineage>
</organism>
<reference evidence="1 2" key="1">
    <citation type="journal article" date="2020" name="Cell">
        <title>Large-Scale Comparative Analyses of Tick Genomes Elucidate Their Genetic Diversity and Vector Capacities.</title>
        <authorList>
            <consortium name="Tick Genome and Microbiome Consortium (TIGMIC)"/>
            <person name="Jia N."/>
            <person name="Wang J."/>
            <person name="Shi W."/>
            <person name="Du L."/>
            <person name="Sun Y."/>
            <person name="Zhan W."/>
            <person name="Jiang J.F."/>
            <person name="Wang Q."/>
            <person name="Zhang B."/>
            <person name="Ji P."/>
            <person name="Bell-Sakyi L."/>
            <person name="Cui X.M."/>
            <person name="Yuan T.T."/>
            <person name="Jiang B.G."/>
            <person name="Yang W.F."/>
            <person name="Lam T.T."/>
            <person name="Chang Q.C."/>
            <person name="Ding S.J."/>
            <person name="Wang X.J."/>
            <person name="Zhu J.G."/>
            <person name="Ruan X.D."/>
            <person name="Zhao L."/>
            <person name="Wei J.T."/>
            <person name="Ye R.Z."/>
            <person name="Que T.C."/>
            <person name="Du C.H."/>
            <person name="Zhou Y.H."/>
            <person name="Cheng J.X."/>
            <person name="Dai P.F."/>
            <person name="Guo W.B."/>
            <person name="Han X.H."/>
            <person name="Huang E.J."/>
            <person name="Li L.F."/>
            <person name="Wei W."/>
            <person name="Gao Y.C."/>
            <person name="Liu J.Z."/>
            <person name="Shao H.Z."/>
            <person name="Wang X."/>
            <person name="Wang C.C."/>
            <person name="Yang T.C."/>
            <person name="Huo Q.B."/>
            <person name="Li W."/>
            <person name="Chen H.Y."/>
            <person name="Chen S.E."/>
            <person name="Zhou L.G."/>
            <person name="Ni X.B."/>
            <person name="Tian J.H."/>
            <person name="Sheng Y."/>
            <person name="Liu T."/>
            <person name="Pan Y.S."/>
            <person name="Xia L.Y."/>
            <person name="Li J."/>
            <person name="Zhao F."/>
            <person name="Cao W.C."/>
        </authorList>
    </citation>
    <scope>NUCLEOTIDE SEQUENCE [LARGE SCALE GENOMIC DNA]</scope>
    <source>
        <strain evidence="1">Iper-2018</strain>
    </source>
</reference>
<gene>
    <name evidence="1" type="ORF">HPB47_009981</name>
</gene>
<feature type="non-terminal residue" evidence="1">
    <location>
        <position position="247"/>
    </location>
</feature>
<evidence type="ECO:0000313" key="2">
    <source>
        <dbReference type="Proteomes" id="UP000805193"/>
    </source>
</evidence>
<accession>A0AC60P0E9</accession>
<comment type="caution">
    <text evidence="1">The sequence shown here is derived from an EMBL/GenBank/DDBJ whole genome shotgun (WGS) entry which is preliminary data.</text>
</comment>
<proteinExistence type="predicted"/>
<dbReference type="EMBL" id="JABSTQ010011315">
    <property type="protein sequence ID" value="KAG0412886.1"/>
    <property type="molecule type" value="Genomic_DNA"/>
</dbReference>